<feature type="region of interest" description="Disordered" evidence="1">
    <location>
        <begin position="1"/>
        <end position="20"/>
    </location>
</feature>
<evidence type="ECO:0000313" key="2">
    <source>
        <dbReference type="EMBL" id="RLQ94074.1"/>
    </source>
</evidence>
<gene>
    <name evidence="2" type="ORF">D9X91_15710</name>
</gene>
<dbReference type="EMBL" id="RCVZ01000011">
    <property type="protein sequence ID" value="RLQ94074.1"/>
    <property type="molecule type" value="Genomic_DNA"/>
</dbReference>
<reference evidence="2 3" key="1">
    <citation type="submission" date="2018-10" db="EMBL/GenBank/DDBJ databases">
        <title>Falsibacillus sp. genome draft.</title>
        <authorList>
            <person name="Shi S."/>
        </authorList>
    </citation>
    <scope>NUCLEOTIDE SEQUENCE [LARGE SCALE GENOMIC DNA]</scope>
    <source>
        <strain evidence="2 3">GY 10110</strain>
    </source>
</reference>
<proteinExistence type="predicted"/>
<comment type="caution">
    <text evidence="2">The sequence shown here is derived from an EMBL/GenBank/DDBJ whole genome shotgun (WGS) entry which is preliminary data.</text>
</comment>
<dbReference type="Proteomes" id="UP000276770">
    <property type="component" value="Unassembled WGS sequence"/>
</dbReference>
<name>A0A3L7JV02_9BACI</name>
<sequence>MRDTGGISGQGETLQRSEERMGGCSIKFGTSCANIERPHFVCGPSESEHPAAEINIAPLNELQPIPEDMFQECYNGTEFMQNRKDWVKS</sequence>
<dbReference type="OrthoDB" id="2941391at2"/>
<keyword evidence="3" id="KW-1185">Reference proteome</keyword>
<protein>
    <submittedName>
        <fullName evidence="2">Uncharacterized protein</fullName>
    </submittedName>
</protein>
<evidence type="ECO:0000313" key="3">
    <source>
        <dbReference type="Proteomes" id="UP000276770"/>
    </source>
</evidence>
<evidence type="ECO:0000256" key="1">
    <source>
        <dbReference type="SAM" id="MobiDB-lite"/>
    </source>
</evidence>
<dbReference type="AlphaFoldDB" id="A0A3L7JV02"/>
<dbReference type="RefSeq" id="WP_121681590.1">
    <property type="nucleotide sequence ID" value="NZ_RCVZ01000011.1"/>
</dbReference>
<organism evidence="2 3">
    <name type="scientific">Falsibacillus albus</name>
    <dbReference type="NCBI Taxonomy" id="2478915"/>
    <lineage>
        <taxon>Bacteria</taxon>
        <taxon>Bacillati</taxon>
        <taxon>Bacillota</taxon>
        <taxon>Bacilli</taxon>
        <taxon>Bacillales</taxon>
        <taxon>Bacillaceae</taxon>
        <taxon>Falsibacillus</taxon>
    </lineage>
</organism>
<accession>A0A3L7JV02</accession>